<reference evidence="3 4" key="1">
    <citation type="submission" date="2024-01" db="EMBL/GenBank/DDBJ databases">
        <title>Genome assemblies of Stephania.</title>
        <authorList>
            <person name="Yang L."/>
        </authorList>
    </citation>
    <scope>NUCLEOTIDE SEQUENCE [LARGE SCALE GENOMIC DNA]</scope>
    <source>
        <strain evidence="3">JXDWG</strain>
        <tissue evidence="3">Leaf</tissue>
    </source>
</reference>
<keyword evidence="4" id="KW-1185">Reference proteome</keyword>
<dbReference type="Proteomes" id="UP001419268">
    <property type="component" value="Unassembled WGS sequence"/>
</dbReference>
<feature type="region of interest" description="Disordered" evidence="1">
    <location>
        <begin position="81"/>
        <end position="104"/>
    </location>
</feature>
<protein>
    <recommendedName>
        <fullName evidence="5">Reverse transcriptase</fullName>
    </recommendedName>
</protein>
<organism evidence="3 4">
    <name type="scientific">Stephania cephalantha</name>
    <dbReference type="NCBI Taxonomy" id="152367"/>
    <lineage>
        <taxon>Eukaryota</taxon>
        <taxon>Viridiplantae</taxon>
        <taxon>Streptophyta</taxon>
        <taxon>Embryophyta</taxon>
        <taxon>Tracheophyta</taxon>
        <taxon>Spermatophyta</taxon>
        <taxon>Magnoliopsida</taxon>
        <taxon>Ranunculales</taxon>
        <taxon>Menispermaceae</taxon>
        <taxon>Menispermoideae</taxon>
        <taxon>Cissampelideae</taxon>
        <taxon>Stephania</taxon>
    </lineage>
</organism>
<evidence type="ECO:0008006" key="5">
    <source>
        <dbReference type="Google" id="ProtNLM"/>
    </source>
</evidence>
<sequence>MWVVSLANYSILIMDVGCVSSANYSILFNGRPRGKFRDGRDLRQGDPLSLFLFIIVADVMGRMIDKAKEIGLVEGLELGRSQTQHGQVQPIRHESTRWTGSKTG</sequence>
<keyword evidence="2" id="KW-0812">Transmembrane</keyword>
<comment type="caution">
    <text evidence="3">The sequence shown here is derived from an EMBL/GenBank/DDBJ whole genome shotgun (WGS) entry which is preliminary data.</text>
</comment>
<evidence type="ECO:0000313" key="4">
    <source>
        <dbReference type="Proteomes" id="UP001419268"/>
    </source>
</evidence>
<evidence type="ECO:0000313" key="3">
    <source>
        <dbReference type="EMBL" id="KAK9157887.1"/>
    </source>
</evidence>
<dbReference type="EMBL" id="JBBNAG010000002">
    <property type="protein sequence ID" value="KAK9157887.1"/>
    <property type="molecule type" value="Genomic_DNA"/>
</dbReference>
<dbReference type="AlphaFoldDB" id="A0AAP0KSI0"/>
<gene>
    <name evidence="3" type="ORF">Scep_004461</name>
</gene>
<keyword evidence="2" id="KW-1133">Transmembrane helix</keyword>
<evidence type="ECO:0000256" key="1">
    <source>
        <dbReference type="SAM" id="MobiDB-lite"/>
    </source>
</evidence>
<keyword evidence="2" id="KW-0472">Membrane</keyword>
<proteinExistence type="predicted"/>
<feature type="transmembrane region" description="Helical" evidence="2">
    <location>
        <begin position="6"/>
        <end position="27"/>
    </location>
</feature>
<accession>A0AAP0KSI0</accession>
<evidence type="ECO:0000256" key="2">
    <source>
        <dbReference type="SAM" id="Phobius"/>
    </source>
</evidence>
<name>A0AAP0KSI0_9MAGN</name>